<protein>
    <submittedName>
        <fullName evidence="2">PaREP2b</fullName>
    </submittedName>
</protein>
<gene>
    <name evidence="2" type="ordered locus">PAE3219</name>
</gene>
<keyword evidence="3" id="KW-1185">Reference proteome</keyword>
<dbReference type="HOGENOM" id="CLU_786705_0_0_2"/>
<dbReference type="RefSeq" id="WP_011009233.1">
    <property type="nucleotide sequence ID" value="NC_003364.1"/>
</dbReference>
<dbReference type="PATRIC" id="fig|178306.9.peg.2424"/>
<dbReference type="AlphaFoldDB" id="Q8ZTJ6"/>
<proteinExistence type="predicted"/>
<dbReference type="KEGG" id="pai:PAE3219"/>
<organism evidence="2 3">
    <name type="scientific">Pyrobaculum aerophilum (strain ATCC 51768 / DSM 7523 / JCM 9630 / CIP 104966 / NBRC 100827 / IM2)</name>
    <dbReference type="NCBI Taxonomy" id="178306"/>
    <lineage>
        <taxon>Archaea</taxon>
        <taxon>Thermoproteota</taxon>
        <taxon>Thermoprotei</taxon>
        <taxon>Thermoproteales</taxon>
        <taxon>Thermoproteaceae</taxon>
        <taxon>Pyrobaculum</taxon>
    </lineage>
</organism>
<dbReference type="eggNOG" id="arCOG09780">
    <property type="taxonomic scope" value="Archaea"/>
</dbReference>
<dbReference type="Proteomes" id="UP000002439">
    <property type="component" value="Chromosome"/>
</dbReference>
<feature type="domain" description="PaRep2b" evidence="1">
    <location>
        <begin position="25"/>
        <end position="345"/>
    </location>
</feature>
<dbReference type="Pfam" id="PF07775">
    <property type="entry name" value="PaRep2b"/>
    <property type="match status" value="1"/>
</dbReference>
<dbReference type="InParanoid" id="Q8ZTJ6"/>
<evidence type="ECO:0000313" key="2">
    <source>
        <dbReference type="EMBL" id="AAL64765.1"/>
    </source>
</evidence>
<dbReference type="EMBL" id="AE009441">
    <property type="protein sequence ID" value="AAL64765.1"/>
    <property type="molecule type" value="Genomic_DNA"/>
</dbReference>
<accession>Q8ZTJ6</accession>
<evidence type="ECO:0000313" key="3">
    <source>
        <dbReference type="Proteomes" id="UP000002439"/>
    </source>
</evidence>
<dbReference type="EnsemblBacteria" id="AAL64765">
    <property type="protein sequence ID" value="AAL64765"/>
    <property type="gene ID" value="PAE3219"/>
</dbReference>
<dbReference type="InterPro" id="IPR011689">
    <property type="entry name" value="PaRep2b"/>
</dbReference>
<evidence type="ECO:0000259" key="1">
    <source>
        <dbReference type="Pfam" id="PF07775"/>
    </source>
</evidence>
<dbReference type="STRING" id="178306.PAE3219"/>
<dbReference type="GeneID" id="1463948"/>
<name>Q8ZTJ6_PYRAE</name>
<sequence length="352" mass="39523">MAEDCVYKNIAVKREPLDTNRQRPITARPSVVKFAGVEFSVYYKGNIIEVVYRPGSEASKNAAVNALRARGLREGEHFTVTTRGSGRYAIRIAKVAYAKAVKALAQSGLKEGEHYTPRNKRREIVVKEERRDAVVNALKAAGLVEGKHFTVKSAKQYVIRLTSEGLREIQRIALSGGVEAERFIRGQEGVLSRRHGQAAVKKLIEVLTPVREEGALELPLPVYDDKGNLIARVVDLRYELVENGKVMDRRAGEDCRLRIVAECEAGGEKRRRKMKCCWKKREKKGEETVLYYFETARLTVKAAALKALTGRAKKGYAHLFSSDLDALRRFKALRDAVDKWREGRPAGNVQGK</sequence>
<reference evidence="2 3" key="1">
    <citation type="journal article" date="2002" name="Proc. Natl. Acad. Sci. U.S.A.">
        <title>Genome sequence of the hyperthermophilic crenarchaeon Pyrobaculum aerophilum.</title>
        <authorList>
            <person name="Fitz-Gibbon S.T."/>
            <person name="Ladner H."/>
            <person name="Kim U.J."/>
            <person name="Stetter K.O."/>
            <person name="Simon M.I."/>
            <person name="Miller J.H."/>
        </authorList>
    </citation>
    <scope>NUCLEOTIDE SEQUENCE [LARGE SCALE GENOMIC DNA]</scope>
    <source>
        <strain evidence="3">ATCC 51768 / DSM 7523 / JCM 9630 / CIP 104966 / NBRC 100827 / IM2</strain>
    </source>
</reference>